<dbReference type="Gene3D" id="3.30.560.10">
    <property type="entry name" value="Glucose Oxidase, domain 3"/>
    <property type="match status" value="1"/>
</dbReference>
<evidence type="ECO:0000259" key="6">
    <source>
        <dbReference type="PROSITE" id="PS00623"/>
    </source>
</evidence>
<gene>
    <name evidence="8" type="ORF">MMF94_08970</name>
</gene>
<evidence type="ECO:0000313" key="9">
    <source>
        <dbReference type="Proteomes" id="UP001299970"/>
    </source>
</evidence>
<dbReference type="InterPro" id="IPR036188">
    <property type="entry name" value="FAD/NAD-bd_sf"/>
</dbReference>
<dbReference type="InterPro" id="IPR012132">
    <property type="entry name" value="GMC_OxRdtase"/>
</dbReference>
<evidence type="ECO:0000256" key="5">
    <source>
        <dbReference type="RuleBase" id="RU003968"/>
    </source>
</evidence>
<dbReference type="Proteomes" id="UP001299970">
    <property type="component" value="Unassembled WGS sequence"/>
</dbReference>
<dbReference type="EMBL" id="JAKXMK010000007">
    <property type="protein sequence ID" value="MCH6165812.1"/>
    <property type="molecule type" value="Genomic_DNA"/>
</dbReference>
<dbReference type="Pfam" id="PF05199">
    <property type="entry name" value="GMC_oxred_C"/>
    <property type="match status" value="1"/>
</dbReference>
<feature type="domain" description="Glucose-methanol-choline oxidoreductase N-terminal" evidence="7">
    <location>
        <begin position="255"/>
        <end position="269"/>
    </location>
</feature>
<name>A0ABS9TBC7_9PSEU</name>
<dbReference type="InterPro" id="IPR007867">
    <property type="entry name" value="GMC_OxRtase_C"/>
</dbReference>
<dbReference type="PANTHER" id="PTHR11552">
    <property type="entry name" value="GLUCOSE-METHANOL-CHOLINE GMC OXIDOREDUCTASE"/>
    <property type="match status" value="1"/>
</dbReference>
<comment type="similarity">
    <text evidence="2 5">Belongs to the GMC oxidoreductase family.</text>
</comment>
<reference evidence="8 9" key="1">
    <citation type="submission" date="2022-03" db="EMBL/GenBank/DDBJ databases">
        <title>Pseudonocardia alaer sp. nov., a novel actinomycete isolated from reed forest soil.</title>
        <authorList>
            <person name="Wang L."/>
        </authorList>
    </citation>
    <scope>NUCLEOTIDE SEQUENCE [LARGE SCALE GENOMIC DNA]</scope>
    <source>
        <strain evidence="8 9">Y-16303</strain>
    </source>
</reference>
<keyword evidence="9" id="KW-1185">Reference proteome</keyword>
<dbReference type="PIRSF" id="PIRSF000137">
    <property type="entry name" value="Alcohol_oxidase"/>
    <property type="match status" value="1"/>
</dbReference>
<keyword evidence="4 5" id="KW-0274">FAD</keyword>
<keyword evidence="3 5" id="KW-0285">Flavoprotein</keyword>
<protein>
    <submittedName>
        <fullName evidence="8">GMC family oxidoreductase N-terminal domain-containing protein</fullName>
    </submittedName>
</protein>
<sequence length="536" mass="56542">MISSEEFDYIVVGAGAAGCVVAARLTEDPAVRVLLLEAGGPDDDPIMAVPTGALSTWRGSADWCDSTVPQPQLGGRRIDISAGRVLGGGGTINYTAWCRGHRSDYDGWAARGMEGWAWDDVLPCFRRSEDNELGASALHGTGGPIAVTTPKDVDPLSLAFITAGVEHGLPLNRDFNGAELDGVGLLYSNVRDGERSSGAREYLRPALARPNLTLHTGFLVERVLLENGAARGITGRDSHGRDVSYRAGAVVLSAGAIRTPQLLMLSGIGPADHLREHGIEVALDLPGVGGNFQDHPMNMASWPLTRGTTLLEHLESDEAKELYARERRGPLAALVQAAAFIRCEDDAPAPDILATPMLFDMTGGQDPGVTCLVTLLNPQSRGTVRLASADPRAAPLLDPCYLQTARDRRTMVAGTRHALEIFASPTLGASVGPLGVPAATDDAALLDSARELITSMNHPVGTCRAGRDAESVVDPALRVHGVANLHVIDSSVMPDLPRAFTHAPSVMIGERGVALLGEARTDPTPESRITGWTASG</sequence>
<organism evidence="8 9">
    <name type="scientific">Pseudonocardia alaniniphila</name>
    <dbReference type="NCBI Taxonomy" id="75291"/>
    <lineage>
        <taxon>Bacteria</taxon>
        <taxon>Bacillati</taxon>
        <taxon>Actinomycetota</taxon>
        <taxon>Actinomycetes</taxon>
        <taxon>Pseudonocardiales</taxon>
        <taxon>Pseudonocardiaceae</taxon>
        <taxon>Pseudonocardia</taxon>
    </lineage>
</organism>
<comment type="cofactor">
    <cofactor evidence="1">
        <name>FAD</name>
        <dbReference type="ChEBI" id="CHEBI:57692"/>
    </cofactor>
</comment>
<dbReference type="Gene3D" id="3.50.50.60">
    <property type="entry name" value="FAD/NAD(P)-binding domain"/>
    <property type="match status" value="1"/>
</dbReference>
<dbReference type="PANTHER" id="PTHR11552:SF147">
    <property type="entry name" value="CHOLINE DEHYDROGENASE, MITOCHONDRIAL"/>
    <property type="match status" value="1"/>
</dbReference>
<accession>A0ABS9TBC7</accession>
<evidence type="ECO:0000256" key="1">
    <source>
        <dbReference type="ARBA" id="ARBA00001974"/>
    </source>
</evidence>
<dbReference type="InterPro" id="IPR000172">
    <property type="entry name" value="GMC_OxRdtase_N"/>
</dbReference>
<evidence type="ECO:0000259" key="7">
    <source>
        <dbReference type="PROSITE" id="PS00624"/>
    </source>
</evidence>
<dbReference type="RefSeq" id="WP_241035841.1">
    <property type="nucleotide sequence ID" value="NZ_BAAAJF010000078.1"/>
</dbReference>
<evidence type="ECO:0000256" key="3">
    <source>
        <dbReference type="ARBA" id="ARBA00022630"/>
    </source>
</evidence>
<dbReference type="Pfam" id="PF00732">
    <property type="entry name" value="GMC_oxred_N"/>
    <property type="match status" value="1"/>
</dbReference>
<evidence type="ECO:0000256" key="2">
    <source>
        <dbReference type="ARBA" id="ARBA00010790"/>
    </source>
</evidence>
<proteinExistence type="inferred from homology"/>
<dbReference type="PROSITE" id="PS00623">
    <property type="entry name" value="GMC_OXRED_1"/>
    <property type="match status" value="1"/>
</dbReference>
<comment type="caution">
    <text evidence="8">The sequence shown here is derived from an EMBL/GenBank/DDBJ whole genome shotgun (WGS) entry which is preliminary data.</text>
</comment>
<evidence type="ECO:0000313" key="8">
    <source>
        <dbReference type="EMBL" id="MCH6165812.1"/>
    </source>
</evidence>
<dbReference type="SUPFAM" id="SSF54373">
    <property type="entry name" value="FAD-linked reductases, C-terminal domain"/>
    <property type="match status" value="1"/>
</dbReference>
<dbReference type="PROSITE" id="PS00624">
    <property type="entry name" value="GMC_OXRED_2"/>
    <property type="match status" value="1"/>
</dbReference>
<dbReference type="SUPFAM" id="SSF51905">
    <property type="entry name" value="FAD/NAD(P)-binding domain"/>
    <property type="match status" value="1"/>
</dbReference>
<feature type="domain" description="Glucose-methanol-choline oxidoreductase N-terminal" evidence="6">
    <location>
        <begin position="83"/>
        <end position="106"/>
    </location>
</feature>
<evidence type="ECO:0000256" key="4">
    <source>
        <dbReference type="ARBA" id="ARBA00022827"/>
    </source>
</evidence>